<dbReference type="PANTHER" id="PTHR46976">
    <property type="entry name" value="PROTEIN ARABIDILLO 1"/>
    <property type="match status" value="1"/>
</dbReference>
<dbReference type="InterPro" id="IPR001810">
    <property type="entry name" value="F-box_dom"/>
</dbReference>
<reference evidence="3 4" key="1">
    <citation type="journal article" date="2012" name="Nature">
        <title>Repeated polyploidization of Gossypium genomes and the evolution of spinnable cotton fibres.</title>
        <authorList>
            <person name="Paterson A.H."/>
            <person name="Wendel J.F."/>
            <person name="Gundlach H."/>
            <person name="Guo H."/>
            <person name="Jenkins J."/>
            <person name="Jin D."/>
            <person name="Llewellyn D."/>
            <person name="Showmaker K.C."/>
            <person name="Shu S."/>
            <person name="Udall J."/>
            <person name="Yoo M.J."/>
            <person name="Byers R."/>
            <person name="Chen W."/>
            <person name="Doron-Faigenboim A."/>
            <person name="Duke M.V."/>
            <person name="Gong L."/>
            <person name="Grimwood J."/>
            <person name="Grover C."/>
            <person name="Grupp K."/>
            <person name="Hu G."/>
            <person name="Lee T.H."/>
            <person name="Li J."/>
            <person name="Lin L."/>
            <person name="Liu T."/>
            <person name="Marler B.S."/>
            <person name="Page J.T."/>
            <person name="Roberts A.W."/>
            <person name="Romanel E."/>
            <person name="Sanders W.S."/>
            <person name="Szadkowski E."/>
            <person name="Tan X."/>
            <person name="Tang H."/>
            <person name="Xu C."/>
            <person name="Wang J."/>
            <person name="Wang Z."/>
            <person name="Zhang D."/>
            <person name="Zhang L."/>
            <person name="Ashrafi H."/>
            <person name="Bedon F."/>
            <person name="Bowers J.E."/>
            <person name="Brubaker C.L."/>
            <person name="Chee P.W."/>
            <person name="Das S."/>
            <person name="Gingle A.R."/>
            <person name="Haigler C.H."/>
            <person name="Harker D."/>
            <person name="Hoffmann L.V."/>
            <person name="Hovav R."/>
            <person name="Jones D.C."/>
            <person name="Lemke C."/>
            <person name="Mansoor S."/>
            <person name="ur Rahman M."/>
            <person name="Rainville L.N."/>
            <person name="Rambani A."/>
            <person name="Reddy U.K."/>
            <person name="Rong J.K."/>
            <person name="Saranga Y."/>
            <person name="Scheffler B.E."/>
            <person name="Scheffler J.A."/>
            <person name="Stelly D.M."/>
            <person name="Triplett B.A."/>
            <person name="Van Deynze A."/>
            <person name="Vaslin M.F."/>
            <person name="Waghmare V.N."/>
            <person name="Walford S.A."/>
            <person name="Wright R.J."/>
            <person name="Zaki E.A."/>
            <person name="Zhang T."/>
            <person name="Dennis E.S."/>
            <person name="Mayer K.F."/>
            <person name="Peterson D.G."/>
            <person name="Rokhsar D.S."/>
            <person name="Wang X."/>
            <person name="Schmutz J."/>
        </authorList>
    </citation>
    <scope>NUCLEOTIDE SEQUENCE [LARGE SCALE GENOMIC DNA]</scope>
</reference>
<dbReference type="Gramene" id="KJB73159">
    <property type="protein sequence ID" value="KJB73159"/>
    <property type="gene ID" value="B456_011G218400"/>
</dbReference>
<dbReference type="PROSITE" id="PS50181">
    <property type="entry name" value="FBOX"/>
    <property type="match status" value="1"/>
</dbReference>
<gene>
    <name evidence="3" type="ORF">B456_011G218400</name>
</gene>
<dbReference type="Gene3D" id="1.20.1310.10">
    <property type="entry name" value="Cullin Repeats"/>
    <property type="match status" value="1"/>
</dbReference>
<dbReference type="SMART" id="SM00256">
    <property type="entry name" value="FBOX"/>
    <property type="match status" value="1"/>
</dbReference>
<dbReference type="AlphaFoldDB" id="A0A0D2UWD4"/>
<proteinExistence type="inferred from homology"/>
<keyword evidence="4" id="KW-1185">Reference proteome</keyword>
<dbReference type="GO" id="GO:0031625">
    <property type="term" value="F:ubiquitin protein ligase binding"/>
    <property type="evidence" value="ECO:0007669"/>
    <property type="project" value="InterPro"/>
</dbReference>
<dbReference type="InterPro" id="IPR032675">
    <property type="entry name" value="LRR_dom_sf"/>
</dbReference>
<dbReference type="EMBL" id="CM001750">
    <property type="protein sequence ID" value="KJB73159.1"/>
    <property type="molecule type" value="Genomic_DNA"/>
</dbReference>
<sequence>MSERVRQKCSHSEEKYQTNISLETLDSGCLNSATVCGVDWTTLPDDTVIQLFSYLNYRDRASLASTCRTFRLLGSLPCLWGSLDLRSYKFDTVAAASLSLRCKNLQRLKFPAAVSADAIVSLQERELREISGDFCRDITDAALSVFVISSLSTPLSNTGSAVMNWILRVYQEVHEKVRDAAIALIDKEREGEQIDRALLKNVLGIFVEIGMGQMDRYEDDFEEAMLQDTLLPRFP</sequence>
<dbReference type="InterPro" id="IPR036047">
    <property type="entry name" value="F-box-like_dom_sf"/>
</dbReference>
<dbReference type="InterPro" id="IPR001373">
    <property type="entry name" value="Cullin_N"/>
</dbReference>
<dbReference type="Gene3D" id="3.80.10.10">
    <property type="entry name" value="Ribonuclease Inhibitor"/>
    <property type="match status" value="1"/>
</dbReference>
<dbReference type="InterPro" id="IPR016159">
    <property type="entry name" value="Cullin_repeat-like_dom_sf"/>
</dbReference>
<evidence type="ECO:0000313" key="3">
    <source>
        <dbReference type="EMBL" id="KJB73159.1"/>
    </source>
</evidence>
<feature type="domain" description="F-box" evidence="2">
    <location>
        <begin position="37"/>
        <end position="83"/>
    </location>
</feature>
<dbReference type="eggNOG" id="KOG2166">
    <property type="taxonomic scope" value="Eukaryota"/>
</dbReference>
<dbReference type="Pfam" id="PF12937">
    <property type="entry name" value="F-box-like"/>
    <property type="match status" value="1"/>
</dbReference>
<dbReference type="Pfam" id="PF00888">
    <property type="entry name" value="Cullin"/>
    <property type="match status" value="1"/>
</dbReference>
<evidence type="ECO:0000259" key="2">
    <source>
        <dbReference type="PROSITE" id="PS50181"/>
    </source>
</evidence>
<dbReference type="Proteomes" id="UP000032304">
    <property type="component" value="Chromosome 11"/>
</dbReference>
<organism evidence="3 4">
    <name type="scientific">Gossypium raimondii</name>
    <name type="common">Peruvian cotton</name>
    <name type="synonym">Gossypium klotzschianum subsp. raimondii</name>
    <dbReference type="NCBI Taxonomy" id="29730"/>
    <lineage>
        <taxon>Eukaryota</taxon>
        <taxon>Viridiplantae</taxon>
        <taxon>Streptophyta</taxon>
        <taxon>Embryophyta</taxon>
        <taxon>Tracheophyta</taxon>
        <taxon>Spermatophyta</taxon>
        <taxon>Magnoliopsida</taxon>
        <taxon>eudicotyledons</taxon>
        <taxon>Gunneridae</taxon>
        <taxon>Pentapetalae</taxon>
        <taxon>rosids</taxon>
        <taxon>malvids</taxon>
        <taxon>Malvales</taxon>
        <taxon>Malvaceae</taxon>
        <taxon>Malvoideae</taxon>
        <taxon>Gossypium</taxon>
    </lineage>
</organism>
<dbReference type="PANTHER" id="PTHR46976:SF2">
    <property type="entry name" value="F-BOX DOMAIN-CONTAINING PROTEIN"/>
    <property type="match status" value="1"/>
</dbReference>
<accession>A0A0D2UWD4</accession>
<comment type="similarity">
    <text evidence="1">Belongs to the cullin family.</text>
</comment>
<dbReference type="GO" id="GO:0006511">
    <property type="term" value="P:ubiquitin-dependent protein catabolic process"/>
    <property type="evidence" value="ECO:0007669"/>
    <property type="project" value="InterPro"/>
</dbReference>
<protein>
    <recommendedName>
        <fullName evidence="2">F-box domain-containing protein</fullName>
    </recommendedName>
</protein>
<dbReference type="SUPFAM" id="SSF74788">
    <property type="entry name" value="Cullin repeat-like"/>
    <property type="match status" value="1"/>
</dbReference>
<evidence type="ECO:0000256" key="1">
    <source>
        <dbReference type="ARBA" id="ARBA00006019"/>
    </source>
</evidence>
<dbReference type="SUPFAM" id="SSF81383">
    <property type="entry name" value="F-box domain"/>
    <property type="match status" value="1"/>
</dbReference>
<evidence type="ECO:0000313" key="4">
    <source>
        <dbReference type="Proteomes" id="UP000032304"/>
    </source>
</evidence>
<name>A0A0D2UWD4_GOSRA</name>